<dbReference type="Pfam" id="PF13302">
    <property type="entry name" value="Acetyltransf_3"/>
    <property type="match status" value="1"/>
</dbReference>
<dbReference type="InterPro" id="IPR016181">
    <property type="entry name" value="Acyl_CoA_acyltransferase"/>
</dbReference>
<dbReference type="PANTHER" id="PTHR43415">
    <property type="entry name" value="SPERMIDINE N(1)-ACETYLTRANSFERASE"/>
    <property type="match status" value="1"/>
</dbReference>
<dbReference type="PANTHER" id="PTHR43415:SF3">
    <property type="entry name" value="GNAT-FAMILY ACETYLTRANSFERASE"/>
    <property type="match status" value="1"/>
</dbReference>
<proteinExistence type="predicted"/>
<feature type="region of interest" description="Disordered" evidence="1">
    <location>
        <begin position="182"/>
        <end position="202"/>
    </location>
</feature>
<name>A0A0D2L1C6_HYPSF</name>
<gene>
    <name evidence="3" type="ORF">HYPSUDRAFT_43000</name>
</gene>
<protein>
    <recommendedName>
        <fullName evidence="2">N-acetyltransferase domain-containing protein</fullName>
    </recommendedName>
</protein>
<dbReference type="InterPro" id="IPR000182">
    <property type="entry name" value="GNAT_dom"/>
</dbReference>
<organism evidence="3 4">
    <name type="scientific">Hypholoma sublateritium (strain FD-334 SS-4)</name>
    <dbReference type="NCBI Taxonomy" id="945553"/>
    <lineage>
        <taxon>Eukaryota</taxon>
        <taxon>Fungi</taxon>
        <taxon>Dikarya</taxon>
        <taxon>Basidiomycota</taxon>
        <taxon>Agaricomycotina</taxon>
        <taxon>Agaricomycetes</taxon>
        <taxon>Agaricomycetidae</taxon>
        <taxon>Agaricales</taxon>
        <taxon>Agaricineae</taxon>
        <taxon>Strophariaceae</taxon>
        <taxon>Hypholoma</taxon>
    </lineage>
</organism>
<dbReference type="PROSITE" id="PS51186">
    <property type="entry name" value="GNAT"/>
    <property type="match status" value="1"/>
</dbReference>
<keyword evidence="4" id="KW-1185">Reference proteome</keyword>
<sequence>MFETARLRLREYRPSDEPFFLALFNDYDVLLNISSTYIAPSAARALEIVAALTRIPVFVVAECKATGAPLGFANVSVSAPQNGDGTLGITIAKDWWGKGYGTEIMQWLIAYAFKVLGLRRLTLQVFSSNPGAVALYEHVGFKHEGRQREAIWKEGKWVDVLWMGILAREYYAGDASASQKILETDRRPVPPTRASDVQRQPPDWVLL</sequence>
<dbReference type="GO" id="GO:0016747">
    <property type="term" value="F:acyltransferase activity, transferring groups other than amino-acyl groups"/>
    <property type="evidence" value="ECO:0007669"/>
    <property type="project" value="InterPro"/>
</dbReference>
<evidence type="ECO:0000313" key="4">
    <source>
        <dbReference type="Proteomes" id="UP000054270"/>
    </source>
</evidence>
<dbReference type="AlphaFoldDB" id="A0A0D2L1C6"/>
<dbReference type="SUPFAM" id="SSF55729">
    <property type="entry name" value="Acyl-CoA N-acyltransferases (Nat)"/>
    <property type="match status" value="1"/>
</dbReference>
<accession>A0A0D2L1C6</accession>
<evidence type="ECO:0000259" key="2">
    <source>
        <dbReference type="PROSITE" id="PS51186"/>
    </source>
</evidence>
<dbReference type="OMA" id="HEWDPIN"/>
<dbReference type="CDD" id="cd04301">
    <property type="entry name" value="NAT_SF"/>
    <property type="match status" value="1"/>
</dbReference>
<reference evidence="4" key="1">
    <citation type="submission" date="2014-04" db="EMBL/GenBank/DDBJ databases">
        <title>Evolutionary Origins and Diversification of the Mycorrhizal Mutualists.</title>
        <authorList>
            <consortium name="DOE Joint Genome Institute"/>
            <consortium name="Mycorrhizal Genomics Consortium"/>
            <person name="Kohler A."/>
            <person name="Kuo A."/>
            <person name="Nagy L.G."/>
            <person name="Floudas D."/>
            <person name="Copeland A."/>
            <person name="Barry K.W."/>
            <person name="Cichocki N."/>
            <person name="Veneault-Fourrey C."/>
            <person name="LaButti K."/>
            <person name="Lindquist E.A."/>
            <person name="Lipzen A."/>
            <person name="Lundell T."/>
            <person name="Morin E."/>
            <person name="Murat C."/>
            <person name="Riley R."/>
            <person name="Ohm R."/>
            <person name="Sun H."/>
            <person name="Tunlid A."/>
            <person name="Henrissat B."/>
            <person name="Grigoriev I.V."/>
            <person name="Hibbett D.S."/>
            <person name="Martin F."/>
        </authorList>
    </citation>
    <scope>NUCLEOTIDE SEQUENCE [LARGE SCALE GENOMIC DNA]</scope>
    <source>
        <strain evidence="4">FD-334 SS-4</strain>
    </source>
</reference>
<dbReference type="Proteomes" id="UP000054270">
    <property type="component" value="Unassembled WGS sequence"/>
</dbReference>
<dbReference type="Gene3D" id="3.40.630.30">
    <property type="match status" value="1"/>
</dbReference>
<evidence type="ECO:0000313" key="3">
    <source>
        <dbReference type="EMBL" id="KJA20517.1"/>
    </source>
</evidence>
<evidence type="ECO:0000256" key="1">
    <source>
        <dbReference type="SAM" id="MobiDB-lite"/>
    </source>
</evidence>
<dbReference type="EMBL" id="KN817566">
    <property type="protein sequence ID" value="KJA20517.1"/>
    <property type="molecule type" value="Genomic_DNA"/>
</dbReference>
<feature type="domain" description="N-acetyltransferase" evidence="2">
    <location>
        <begin position="7"/>
        <end position="168"/>
    </location>
</feature>
<dbReference type="OrthoDB" id="630895at2759"/>